<dbReference type="EMBL" id="JH598180">
    <property type="status" value="NOT_ANNOTATED_CDS"/>
    <property type="molecule type" value="Genomic_DNA"/>
</dbReference>
<sequence>MDDLIIFNAILLLPATSQFLFLCRVNRGSEAPLTLLSAIVAPHWLSSVLLRCPELSKVNDLYITPHQTRFGPPPGASSVVCQSTISIVVVSHFGCQNSYLLRARRVKLLLTERKVDFPIF</sequence>
<protein>
    <recommendedName>
        <fullName evidence="4">RxLR effector candidate protein</fullName>
    </recommendedName>
</protein>
<dbReference type="InParanoid" id="M4BEI8"/>
<dbReference type="EnsemblProtists" id="HpaT804706">
    <property type="protein sequence ID" value="HpaP804706"/>
    <property type="gene ID" value="HpaG804706"/>
</dbReference>
<accession>M4BEI8</accession>
<reference evidence="2" key="2">
    <citation type="submission" date="2015-06" db="UniProtKB">
        <authorList>
            <consortium name="EnsemblProtists"/>
        </authorList>
    </citation>
    <scope>IDENTIFICATION</scope>
    <source>
        <strain evidence="2">Emoy2</strain>
    </source>
</reference>
<evidence type="ECO:0008006" key="4">
    <source>
        <dbReference type="Google" id="ProtNLM"/>
    </source>
</evidence>
<feature type="chain" id="PRO_5004049005" description="RxLR effector candidate protein" evidence="1">
    <location>
        <begin position="18"/>
        <end position="120"/>
    </location>
</feature>
<proteinExistence type="predicted"/>
<organism evidence="2 3">
    <name type="scientific">Hyaloperonospora arabidopsidis (strain Emoy2)</name>
    <name type="common">Downy mildew agent</name>
    <name type="synonym">Peronospora arabidopsidis</name>
    <dbReference type="NCBI Taxonomy" id="559515"/>
    <lineage>
        <taxon>Eukaryota</taxon>
        <taxon>Sar</taxon>
        <taxon>Stramenopiles</taxon>
        <taxon>Oomycota</taxon>
        <taxon>Peronosporomycetes</taxon>
        <taxon>Peronosporales</taxon>
        <taxon>Peronosporaceae</taxon>
        <taxon>Hyaloperonospora</taxon>
    </lineage>
</organism>
<evidence type="ECO:0000313" key="3">
    <source>
        <dbReference type="Proteomes" id="UP000011713"/>
    </source>
</evidence>
<keyword evidence="1" id="KW-0732">Signal</keyword>
<feature type="signal peptide" evidence="1">
    <location>
        <begin position="1"/>
        <end position="17"/>
    </location>
</feature>
<dbReference type="Proteomes" id="UP000011713">
    <property type="component" value="Unassembled WGS sequence"/>
</dbReference>
<evidence type="ECO:0000313" key="2">
    <source>
        <dbReference type="EnsemblProtists" id="HpaP804706"/>
    </source>
</evidence>
<keyword evidence="3" id="KW-1185">Reference proteome</keyword>
<dbReference type="VEuPathDB" id="FungiDB:HpaG804706"/>
<dbReference type="AlphaFoldDB" id="M4BEI8"/>
<dbReference type="HOGENOM" id="CLU_2054209_0_0_1"/>
<reference evidence="3" key="1">
    <citation type="journal article" date="2010" name="Science">
        <title>Signatures of adaptation to obligate biotrophy in the Hyaloperonospora arabidopsidis genome.</title>
        <authorList>
            <person name="Baxter L."/>
            <person name="Tripathy S."/>
            <person name="Ishaque N."/>
            <person name="Boot N."/>
            <person name="Cabral A."/>
            <person name="Kemen E."/>
            <person name="Thines M."/>
            <person name="Ah-Fong A."/>
            <person name="Anderson R."/>
            <person name="Badejoko W."/>
            <person name="Bittner-Eddy P."/>
            <person name="Boore J.L."/>
            <person name="Chibucos M.C."/>
            <person name="Coates M."/>
            <person name="Dehal P."/>
            <person name="Delehaunty K."/>
            <person name="Dong S."/>
            <person name="Downton P."/>
            <person name="Dumas B."/>
            <person name="Fabro G."/>
            <person name="Fronick C."/>
            <person name="Fuerstenberg S.I."/>
            <person name="Fulton L."/>
            <person name="Gaulin E."/>
            <person name="Govers F."/>
            <person name="Hughes L."/>
            <person name="Humphray S."/>
            <person name="Jiang R.H."/>
            <person name="Judelson H."/>
            <person name="Kamoun S."/>
            <person name="Kyung K."/>
            <person name="Meijer H."/>
            <person name="Minx P."/>
            <person name="Morris P."/>
            <person name="Nelson J."/>
            <person name="Phuntumart V."/>
            <person name="Qutob D."/>
            <person name="Rehmany A."/>
            <person name="Rougon-Cardoso A."/>
            <person name="Ryden P."/>
            <person name="Torto-Alalibo T."/>
            <person name="Studholme D."/>
            <person name="Wang Y."/>
            <person name="Win J."/>
            <person name="Wood J."/>
            <person name="Clifton S.W."/>
            <person name="Rogers J."/>
            <person name="Van den Ackerveken G."/>
            <person name="Jones J.D."/>
            <person name="McDowell J.M."/>
            <person name="Beynon J."/>
            <person name="Tyler B.M."/>
        </authorList>
    </citation>
    <scope>NUCLEOTIDE SEQUENCE [LARGE SCALE GENOMIC DNA]</scope>
    <source>
        <strain evidence="3">Emoy2</strain>
    </source>
</reference>
<evidence type="ECO:0000256" key="1">
    <source>
        <dbReference type="SAM" id="SignalP"/>
    </source>
</evidence>
<name>M4BEI8_HYAAE</name>